<evidence type="ECO:0000313" key="4">
    <source>
        <dbReference type="EMBL" id="TDC25935.1"/>
    </source>
</evidence>
<dbReference type="OrthoDB" id="2935121at2"/>
<dbReference type="RefSeq" id="WP_132409910.1">
    <property type="nucleotide sequence ID" value="NZ_SMKA01000116.1"/>
</dbReference>
<dbReference type="InterPro" id="IPR050832">
    <property type="entry name" value="Bact_Acetyltransf"/>
</dbReference>
<dbReference type="CDD" id="cd04301">
    <property type="entry name" value="NAT_SF"/>
    <property type="match status" value="1"/>
</dbReference>
<dbReference type="PROSITE" id="PS51186">
    <property type="entry name" value="GNAT"/>
    <property type="match status" value="1"/>
</dbReference>
<dbReference type="GO" id="GO:0016747">
    <property type="term" value="F:acyltransferase activity, transferring groups other than amino-acyl groups"/>
    <property type="evidence" value="ECO:0007669"/>
    <property type="project" value="InterPro"/>
</dbReference>
<keyword evidence="1 4" id="KW-0808">Transferase</keyword>
<dbReference type="SUPFAM" id="SSF55729">
    <property type="entry name" value="Acyl-CoA N-acyltransferases (Nat)"/>
    <property type="match status" value="1"/>
</dbReference>
<feature type="domain" description="N-acetyltransferase" evidence="3">
    <location>
        <begin position="5"/>
        <end position="164"/>
    </location>
</feature>
<accession>A0A4V2XQG1</accession>
<dbReference type="Proteomes" id="UP000295075">
    <property type="component" value="Unassembled WGS sequence"/>
</dbReference>
<evidence type="ECO:0000256" key="1">
    <source>
        <dbReference type="ARBA" id="ARBA00022679"/>
    </source>
</evidence>
<sequence length="164" mass="17636">MLETVRVRPISATDWPHIAELEQAAYGPLGLSEGRHALESWRALSPETCFVLGEPGALRGYVLAIPFPYGDYPQLGSSAGTLVGSPNLHLHDLAVAPAFRRTGLGREIVTHVNAVARDRGFLTISLIALSGTELFWSSNGFRPDPAVPAPSGYGDNARYLTKVL</sequence>
<dbReference type="EMBL" id="SMKA01000116">
    <property type="protein sequence ID" value="TDC25935.1"/>
    <property type="molecule type" value="Genomic_DNA"/>
</dbReference>
<dbReference type="PANTHER" id="PTHR43877">
    <property type="entry name" value="AMINOALKYLPHOSPHONATE N-ACETYLTRANSFERASE-RELATED-RELATED"/>
    <property type="match status" value="1"/>
</dbReference>
<organism evidence="4 5">
    <name type="scientific">Kribbella albertanoniae</name>
    <dbReference type="NCBI Taxonomy" id="1266829"/>
    <lineage>
        <taxon>Bacteria</taxon>
        <taxon>Bacillati</taxon>
        <taxon>Actinomycetota</taxon>
        <taxon>Actinomycetes</taxon>
        <taxon>Propionibacteriales</taxon>
        <taxon>Kribbellaceae</taxon>
        <taxon>Kribbella</taxon>
    </lineage>
</organism>
<dbReference type="InterPro" id="IPR016181">
    <property type="entry name" value="Acyl_CoA_acyltransferase"/>
</dbReference>
<keyword evidence="2" id="KW-0012">Acyltransferase</keyword>
<evidence type="ECO:0000313" key="5">
    <source>
        <dbReference type="Proteomes" id="UP000295075"/>
    </source>
</evidence>
<dbReference type="Gene3D" id="3.40.630.30">
    <property type="match status" value="1"/>
</dbReference>
<dbReference type="PANTHER" id="PTHR43877:SF1">
    <property type="entry name" value="ACETYLTRANSFERASE"/>
    <property type="match status" value="1"/>
</dbReference>
<name>A0A4V2XQG1_9ACTN</name>
<protein>
    <submittedName>
        <fullName evidence="4">GNAT family N-acetyltransferase</fullName>
    </submittedName>
</protein>
<dbReference type="Pfam" id="PF00583">
    <property type="entry name" value="Acetyltransf_1"/>
    <property type="match status" value="1"/>
</dbReference>
<dbReference type="InterPro" id="IPR000182">
    <property type="entry name" value="GNAT_dom"/>
</dbReference>
<reference evidence="4 5" key="1">
    <citation type="submission" date="2019-03" db="EMBL/GenBank/DDBJ databases">
        <title>Draft genome sequences of novel Actinobacteria.</title>
        <authorList>
            <person name="Sahin N."/>
            <person name="Ay H."/>
            <person name="Saygin H."/>
        </authorList>
    </citation>
    <scope>NUCLEOTIDE SEQUENCE [LARGE SCALE GENOMIC DNA]</scope>
    <source>
        <strain evidence="4 5">JCM 30547</strain>
    </source>
</reference>
<gene>
    <name evidence="4" type="ORF">E1261_23410</name>
</gene>
<keyword evidence="5" id="KW-1185">Reference proteome</keyword>
<evidence type="ECO:0000259" key="3">
    <source>
        <dbReference type="PROSITE" id="PS51186"/>
    </source>
</evidence>
<dbReference type="AlphaFoldDB" id="A0A4V2XQG1"/>
<proteinExistence type="predicted"/>
<evidence type="ECO:0000256" key="2">
    <source>
        <dbReference type="ARBA" id="ARBA00023315"/>
    </source>
</evidence>
<comment type="caution">
    <text evidence="4">The sequence shown here is derived from an EMBL/GenBank/DDBJ whole genome shotgun (WGS) entry which is preliminary data.</text>
</comment>